<keyword evidence="3" id="KW-1185">Reference proteome</keyword>
<proteinExistence type="predicted"/>
<evidence type="ECO:0000313" key="3">
    <source>
        <dbReference type="Proteomes" id="UP001470230"/>
    </source>
</evidence>
<gene>
    <name evidence="2" type="ORF">M9Y10_040312</name>
</gene>
<sequence>MKPTSIELILNSTTFTIQYSPKLKELSDEVMKELFDYHKYVVQSHVENNTFKSFIKYLVDDIIPEINMDNFWDYYQLSKEFGILQNEVESKISQYGDNWYNLTYIKNVDSHDLSYYEDYIAQKLDLYLSKYGQKVMEIPIQRLCNIFSHPNNKITNYNLAYETIIQYFKKTNNTEILILLTTLDASKFSEENLIDSILHCNDYFGFTPEITTKSFAAILNNHLNQINELKNEISSIQKENLNQRIQSISEKINGHNFQLIEENIKELMNKFDEKSRLFDLKIKEISDLNKKIDEMSEKNKKDKIESDQRIDKVRLDFENEKSNINQQLKFNKENVEEKAKSYKKEIEKIYNNIEEVSKKTIILSSQIKNIENKPQNENKKINQVLNQDQIHKIEKDFQKEIENSIEKLKQMIDSKSEKLKNDITLYLNQIINEIKYNNEKLNQTTDLLSNHINQIEMKNKKIMNNYSQLINNDEKLLRVKYEMKNEMLSMVSHFASCSFMTNIGLSTTGILNHLKSKEKNQFDKLFIASTSSCDIYNLIDPNTKDDIGTGNDGNFFIEFELERPIKINGIKVFSSSTRFPKSFDIEVDGIIVKSIKEANELNGKFKEMTIIFDSIFGSKVKFIQTGPNWDRGNNFLNMRRFEILSDDCQYSKGVFSTLIEQSPQNDPHKCPVKITAKNYDFNTFFLIDSKHHICTSNEENSWFQIELTKGWAVINGFRLKRGNLYKLRSFKIIATDDANKPLNSWTTLIEIDEKAEDEHQKLDIYEFTRQSPPVKYVRLIQTGPTWNDKLFLMFFHLDFFGYYF</sequence>
<evidence type="ECO:0000256" key="1">
    <source>
        <dbReference type="SAM" id="Coils"/>
    </source>
</evidence>
<reference evidence="2 3" key="1">
    <citation type="submission" date="2024-04" db="EMBL/GenBank/DDBJ databases">
        <title>Tritrichomonas musculus Genome.</title>
        <authorList>
            <person name="Alves-Ferreira E."/>
            <person name="Grigg M."/>
            <person name="Lorenzi H."/>
            <person name="Galac M."/>
        </authorList>
    </citation>
    <scope>NUCLEOTIDE SEQUENCE [LARGE SCALE GENOMIC DNA]</scope>
    <source>
        <strain evidence="2 3">EAF2021</strain>
    </source>
</reference>
<comment type="caution">
    <text evidence="2">The sequence shown here is derived from an EMBL/GenBank/DDBJ whole genome shotgun (WGS) entry which is preliminary data.</text>
</comment>
<organism evidence="2 3">
    <name type="scientific">Tritrichomonas musculus</name>
    <dbReference type="NCBI Taxonomy" id="1915356"/>
    <lineage>
        <taxon>Eukaryota</taxon>
        <taxon>Metamonada</taxon>
        <taxon>Parabasalia</taxon>
        <taxon>Tritrichomonadida</taxon>
        <taxon>Tritrichomonadidae</taxon>
        <taxon>Tritrichomonas</taxon>
    </lineage>
</organism>
<evidence type="ECO:0008006" key="4">
    <source>
        <dbReference type="Google" id="ProtNLM"/>
    </source>
</evidence>
<keyword evidence="1" id="KW-0175">Coiled coil</keyword>
<protein>
    <recommendedName>
        <fullName evidence="4">F5/8 type C domain-containing protein</fullName>
    </recommendedName>
</protein>
<dbReference type="Proteomes" id="UP001470230">
    <property type="component" value="Unassembled WGS sequence"/>
</dbReference>
<feature type="coiled-coil region" evidence="1">
    <location>
        <begin position="219"/>
        <end position="359"/>
    </location>
</feature>
<accession>A0ABR2GPX8</accession>
<dbReference type="Gene3D" id="2.60.120.260">
    <property type="entry name" value="Galactose-binding domain-like"/>
    <property type="match status" value="1"/>
</dbReference>
<dbReference type="EMBL" id="JAPFFF010000072">
    <property type="protein sequence ID" value="KAK8835931.1"/>
    <property type="molecule type" value="Genomic_DNA"/>
</dbReference>
<evidence type="ECO:0000313" key="2">
    <source>
        <dbReference type="EMBL" id="KAK8835931.1"/>
    </source>
</evidence>
<name>A0ABR2GPX8_9EUKA</name>